<keyword evidence="2" id="KW-1185">Reference proteome</keyword>
<dbReference type="EMBL" id="JBHSOH010000003">
    <property type="protein sequence ID" value="MFC5846914.1"/>
    <property type="molecule type" value="Genomic_DNA"/>
</dbReference>
<sequence>MKPLFPQQRGAALTVLALCTLLGACQKQPAAEDLSARVLFTANGSYDTSADTRTREGHGVRRVRWDRHPPLPARGVQVDYDSDLRPLAWIMTVRGARFSAADLAAGQGHAVQTAQGPGTVILGGRLKDVLVLPGPGELRLLTRGYVTQLEPALLPAFSP</sequence>
<proteinExistence type="predicted"/>
<dbReference type="Proteomes" id="UP001595979">
    <property type="component" value="Unassembled WGS sequence"/>
</dbReference>
<gene>
    <name evidence="1" type="ORF">ACFPQ6_01210</name>
</gene>
<evidence type="ECO:0000313" key="1">
    <source>
        <dbReference type="EMBL" id="MFC5846914.1"/>
    </source>
</evidence>
<name>A0ABW1DHT3_9DEIO</name>
<reference evidence="2" key="1">
    <citation type="journal article" date="2019" name="Int. J. Syst. Evol. Microbiol.">
        <title>The Global Catalogue of Microorganisms (GCM) 10K type strain sequencing project: providing services to taxonomists for standard genome sequencing and annotation.</title>
        <authorList>
            <consortium name="The Broad Institute Genomics Platform"/>
            <consortium name="The Broad Institute Genome Sequencing Center for Infectious Disease"/>
            <person name="Wu L."/>
            <person name="Ma J."/>
        </authorList>
    </citation>
    <scope>NUCLEOTIDE SEQUENCE [LARGE SCALE GENOMIC DNA]</scope>
    <source>
        <strain evidence="2">CGMCC 1.15053</strain>
    </source>
</reference>
<dbReference type="PROSITE" id="PS51257">
    <property type="entry name" value="PROKAR_LIPOPROTEIN"/>
    <property type="match status" value="1"/>
</dbReference>
<protein>
    <submittedName>
        <fullName evidence="1">Uncharacterized protein</fullName>
    </submittedName>
</protein>
<evidence type="ECO:0000313" key="2">
    <source>
        <dbReference type="Proteomes" id="UP001595979"/>
    </source>
</evidence>
<comment type="caution">
    <text evidence="1">The sequence shown here is derived from an EMBL/GenBank/DDBJ whole genome shotgun (WGS) entry which is preliminary data.</text>
</comment>
<organism evidence="1 2">
    <name type="scientific">Deinococcus petrolearius</name>
    <dbReference type="NCBI Taxonomy" id="1751295"/>
    <lineage>
        <taxon>Bacteria</taxon>
        <taxon>Thermotogati</taxon>
        <taxon>Deinococcota</taxon>
        <taxon>Deinococci</taxon>
        <taxon>Deinococcales</taxon>
        <taxon>Deinococcaceae</taxon>
        <taxon>Deinococcus</taxon>
    </lineage>
</organism>
<dbReference type="RefSeq" id="WP_380045536.1">
    <property type="nucleotide sequence ID" value="NZ_JBHSOH010000003.1"/>
</dbReference>
<accession>A0ABW1DHT3</accession>